<dbReference type="EMBL" id="FXTB01000001">
    <property type="protein sequence ID" value="SMO37019.1"/>
    <property type="molecule type" value="Genomic_DNA"/>
</dbReference>
<sequence length="90" mass="10892">MDEQARYQEAKKRAEEIRGFYHHLVSYIVVNTILVIMNLVWTPEYLWFIWTTLGWGVGIIFHAVSVYGNLWGKAWEERKIREIMDKDKRF</sequence>
<dbReference type="InterPro" id="IPR025698">
    <property type="entry name" value="2TM_dom"/>
</dbReference>
<organism evidence="3 4">
    <name type="scientific">Saccharicrinis carchari</name>
    <dbReference type="NCBI Taxonomy" id="1168039"/>
    <lineage>
        <taxon>Bacteria</taxon>
        <taxon>Pseudomonadati</taxon>
        <taxon>Bacteroidota</taxon>
        <taxon>Bacteroidia</taxon>
        <taxon>Marinilabiliales</taxon>
        <taxon>Marinilabiliaceae</taxon>
        <taxon>Saccharicrinis</taxon>
    </lineage>
</organism>
<reference evidence="3 4" key="1">
    <citation type="submission" date="2017-05" db="EMBL/GenBank/DDBJ databases">
        <authorList>
            <person name="Varghese N."/>
            <person name="Submissions S."/>
        </authorList>
    </citation>
    <scope>NUCLEOTIDE SEQUENCE [LARGE SCALE GENOMIC DNA]</scope>
    <source>
        <strain evidence="3 4">DSM 27040</strain>
    </source>
</reference>
<evidence type="ECO:0000313" key="4">
    <source>
        <dbReference type="Proteomes" id="UP000319040"/>
    </source>
</evidence>
<gene>
    <name evidence="3" type="ORF">SAMN06265379_101327</name>
</gene>
<keyword evidence="1" id="KW-1133">Transmembrane helix</keyword>
<keyword evidence="4" id="KW-1185">Reference proteome</keyword>
<evidence type="ECO:0000259" key="2">
    <source>
        <dbReference type="Pfam" id="PF13239"/>
    </source>
</evidence>
<dbReference type="AlphaFoldDB" id="A0A521AQC1"/>
<feature type="transmembrane region" description="Helical" evidence="1">
    <location>
        <begin position="47"/>
        <end position="71"/>
    </location>
</feature>
<dbReference type="OrthoDB" id="8965954at2"/>
<keyword evidence="1" id="KW-0812">Transmembrane</keyword>
<dbReference type="RefSeq" id="WP_142531718.1">
    <property type="nucleotide sequence ID" value="NZ_FXTB01000001.1"/>
</dbReference>
<feature type="transmembrane region" description="Helical" evidence="1">
    <location>
        <begin position="20"/>
        <end position="41"/>
    </location>
</feature>
<dbReference type="Pfam" id="PF13239">
    <property type="entry name" value="2TM"/>
    <property type="match status" value="1"/>
</dbReference>
<evidence type="ECO:0000313" key="3">
    <source>
        <dbReference type="EMBL" id="SMO37019.1"/>
    </source>
</evidence>
<name>A0A521AQC1_SACCC</name>
<protein>
    <submittedName>
        <fullName evidence="3">2TM domain-containing protein</fullName>
    </submittedName>
</protein>
<keyword evidence="1" id="KW-0472">Membrane</keyword>
<dbReference type="Proteomes" id="UP000319040">
    <property type="component" value="Unassembled WGS sequence"/>
</dbReference>
<proteinExistence type="predicted"/>
<evidence type="ECO:0000256" key="1">
    <source>
        <dbReference type="SAM" id="Phobius"/>
    </source>
</evidence>
<feature type="domain" description="2TM" evidence="2">
    <location>
        <begin position="8"/>
        <end position="85"/>
    </location>
</feature>
<accession>A0A521AQC1</accession>